<proteinExistence type="predicted"/>
<dbReference type="RefSeq" id="WP_144069507.1">
    <property type="nucleotide sequence ID" value="NZ_CP041636.1"/>
</dbReference>
<dbReference type="AlphaFoldDB" id="A0A516H425"/>
<dbReference type="GO" id="GO:0000160">
    <property type="term" value="P:phosphorelay signal transduction system"/>
    <property type="evidence" value="ECO:0007669"/>
    <property type="project" value="InterPro"/>
</dbReference>
<evidence type="ECO:0000313" key="3">
    <source>
        <dbReference type="Proteomes" id="UP000317496"/>
    </source>
</evidence>
<dbReference type="SUPFAM" id="SSF47226">
    <property type="entry name" value="Histidine-containing phosphotransfer domain, HPT domain"/>
    <property type="match status" value="1"/>
</dbReference>
<feature type="region of interest" description="Disordered" evidence="1">
    <location>
        <begin position="194"/>
        <end position="224"/>
    </location>
</feature>
<dbReference type="Proteomes" id="UP000317496">
    <property type="component" value="Chromosome"/>
</dbReference>
<gene>
    <name evidence="2" type="ORF">FNB15_15100</name>
</gene>
<evidence type="ECO:0000256" key="1">
    <source>
        <dbReference type="SAM" id="MobiDB-lite"/>
    </source>
</evidence>
<feature type="compositionally biased region" description="Basic and acidic residues" evidence="1">
    <location>
        <begin position="194"/>
        <end position="212"/>
    </location>
</feature>
<dbReference type="KEGG" id="fer:FNB15_15100"/>
<dbReference type="OrthoDB" id="9786548at2"/>
<reference evidence="2 3" key="1">
    <citation type="submission" date="2019-07" db="EMBL/GenBank/DDBJ databases">
        <title>Genome sequencing for Ferrovibrio sp. K5.</title>
        <authorList>
            <person name="Park S.-J."/>
        </authorList>
    </citation>
    <scope>NUCLEOTIDE SEQUENCE [LARGE SCALE GENOMIC DNA]</scope>
    <source>
        <strain evidence="2 3">K5</strain>
    </source>
</reference>
<protein>
    <submittedName>
        <fullName evidence="2">Uncharacterized protein</fullName>
    </submittedName>
</protein>
<evidence type="ECO:0000313" key="2">
    <source>
        <dbReference type="EMBL" id="QDO98526.1"/>
    </source>
</evidence>
<dbReference type="InterPro" id="IPR036641">
    <property type="entry name" value="HPT_dom_sf"/>
</dbReference>
<accession>A0A516H425</accession>
<organism evidence="2 3">
    <name type="scientific">Ferrovibrio terrae</name>
    <dbReference type="NCBI Taxonomy" id="2594003"/>
    <lineage>
        <taxon>Bacteria</taxon>
        <taxon>Pseudomonadati</taxon>
        <taxon>Pseudomonadota</taxon>
        <taxon>Alphaproteobacteria</taxon>
        <taxon>Rhodospirillales</taxon>
        <taxon>Rhodospirillaceae</taxon>
        <taxon>Ferrovibrio</taxon>
    </lineage>
</organism>
<dbReference type="EMBL" id="CP041636">
    <property type="protein sequence ID" value="QDO98526.1"/>
    <property type="molecule type" value="Genomic_DNA"/>
</dbReference>
<name>A0A516H425_9PROT</name>
<keyword evidence="3" id="KW-1185">Reference proteome</keyword>
<sequence>MSGLERETRSMFDPYAAGRLIANRGDLKRKAVNYARGQDVRLSAELRGKIEKVIVKNQAEFEAAARETLVTLKDAWGSASFNSIGRARYYEWIRDLALELKGQGSLFGYPLVTLYADSLKNLCDGLTSPSHRLHAIIGLNIDALNIIVRRRISGPGSMLERRVAEAFREAYTKMRLRQPSEVAMEHKVADAVRQLDGKREPSVKSPDLKNTGREWPNGVRLTAD</sequence>